<organism evidence="5 8">
    <name type="scientific">Burkholderia pseudomultivorans</name>
    <dbReference type="NCBI Taxonomy" id="1207504"/>
    <lineage>
        <taxon>Bacteria</taxon>
        <taxon>Pseudomonadati</taxon>
        <taxon>Pseudomonadota</taxon>
        <taxon>Betaproteobacteria</taxon>
        <taxon>Burkholderiales</taxon>
        <taxon>Burkholderiaceae</taxon>
        <taxon>Burkholderia</taxon>
        <taxon>Burkholderia cepacia complex</taxon>
    </lineage>
</organism>
<dbReference type="Pfam" id="PF00196">
    <property type="entry name" value="GerE"/>
    <property type="match status" value="1"/>
</dbReference>
<dbReference type="EMBL" id="LPJR01000031">
    <property type="protein sequence ID" value="KWF29401.1"/>
    <property type="molecule type" value="Genomic_DNA"/>
</dbReference>
<evidence type="ECO:0000313" key="5">
    <source>
        <dbReference type="EMBL" id="KWF29401.1"/>
    </source>
</evidence>
<name>A0A132EFR2_9BURK</name>
<dbReference type="PROSITE" id="PS00622">
    <property type="entry name" value="HTH_LUXR_1"/>
    <property type="match status" value="1"/>
</dbReference>
<dbReference type="GeneID" id="93168930"/>
<evidence type="ECO:0000313" key="10">
    <source>
        <dbReference type="Proteomes" id="UP001248067"/>
    </source>
</evidence>
<dbReference type="GO" id="GO:0006355">
    <property type="term" value="P:regulation of DNA-templated transcription"/>
    <property type="evidence" value="ECO:0007669"/>
    <property type="project" value="InterPro"/>
</dbReference>
<dbReference type="AlphaFoldDB" id="A0A132EFR2"/>
<dbReference type="InterPro" id="IPR000792">
    <property type="entry name" value="Tscrpt_reg_LuxR_C"/>
</dbReference>
<keyword evidence="1" id="KW-0805">Transcription regulation</keyword>
<dbReference type="PANTHER" id="PTHR44688:SF16">
    <property type="entry name" value="DNA-BINDING TRANSCRIPTIONAL ACTIVATOR DEVR_DOSR"/>
    <property type="match status" value="1"/>
</dbReference>
<dbReference type="RefSeq" id="WP_060242580.1">
    <property type="nucleotide sequence ID" value="NZ_CABVPP010000010.1"/>
</dbReference>
<gene>
    <name evidence="7" type="ORF">BPS26883_01907</name>
    <name evidence="6" type="ORF">FEQ00_06484</name>
    <name evidence="5" type="ORF">WT56_18080</name>
</gene>
<dbReference type="Gene3D" id="1.10.10.10">
    <property type="entry name" value="Winged helix-like DNA-binding domain superfamily/Winged helix DNA-binding domain"/>
    <property type="match status" value="1"/>
</dbReference>
<dbReference type="Proteomes" id="UP000494162">
    <property type="component" value="Unassembled WGS sequence"/>
</dbReference>
<evidence type="ECO:0000256" key="3">
    <source>
        <dbReference type="ARBA" id="ARBA00023163"/>
    </source>
</evidence>
<evidence type="ECO:0000313" key="7">
    <source>
        <dbReference type="EMBL" id="VWB42111.1"/>
    </source>
</evidence>
<dbReference type="PROSITE" id="PS50043">
    <property type="entry name" value="HTH_LUXR_2"/>
    <property type="match status" value="1"/>
</dbReference>
<dbReference type="SUPFAM" id="SSF46894">
    <property type="entry name" value="C-terminal effector domain of the bipartite response regulators"/>
    <property type="match status" value="1"/>
</dbReference>
<sequence>MRTWRLERPNLSGQLHVSRATSLVAAIGSSEPNAFATEVLKLFDDALSVTQCTVFAYEFGNRPRTVSVADHRGGRYLRDVADTYARHFYALDGNQTIVSTTPRGAHRRDLLLHQQAGDEIGHDAYRAACYRAPDVSDRLSLLMQPDDAVWLSINLYRAHRSGAFEPRAIAEIEALAPLIAQAAKHHYALAGAMQIDIPQRMLARLRSACPTLSKRELDVLRGVLDGQSAHEIGETIGVKASSVVTYQKRAYRRLGISSQRQLFALCLQP</sequence>
<proteinExistence type="predicted"/>
<dbReference type="Proteomes" id="UP001248067">
    <property type="component" value="Unassembled WGS sequence"/>
</dbReference>
<feature type="domain" description="HTH luxR-type" evidence="4">
    <location>
        <begin position="205"/>
        <end position="269"/>
    </location>
</feature>
<dbReference type="EMBL" id="CABVPP010000010">
    <property type="protein sequence ID" value="VWB42111.1"/>
    <property type="molecule type" value="Genomic_DNA"/>
</dbReference>
<dbReference type="OrthoDB" id="7009766at2"/>
<keyword evidence="3" id="KW-0804">Transcription</keyword>
<protein>
    <submittedName>
        <fullName evidence="5">Helix-turn-helix transcriptional regulator</fullName>
    </submittedName>
    <submittedName>
        <fullName evidence="7">LuxR family transcriptional regulator</fullName>
    </submittedName>
</protein>
<evidence type="ECO:0000313" key="6">
    <source>
        <dbReference type="EMBL" id="MDR8758022.1"/>
    </source>
</evidence>
<dbReference type="EMBL" id="VJSY01000079">
    <property type="protein sequence ID" value="MDR8758022.1"/>
    <property type="molecule type" value="Genomic_DNA"/>
</dbReference>
<reference evidence="6 10" key="2">
    <citation type="submission" date="2019-06" db="EMBL/GenBank/DDBJ databases">
        <title>Evolution of Burkholderia multivorans in the lungs of Cystic Fibrosis patients.</title>
        <authorList>
            <person name="Moreira L.M."/>
        </authorList>
    </citation>
    <scope>NUCLEOTIDE SEQUENCE [LARGE SCALE GENOMIC DNA]</scope>
    <source>
        <strain evidence="6 10">VC13239</strain>
    </source>
</reference>
<dbReference type="Proteomes" id="UP000062912">
    <property type="component" value="Unassembled WGS sequence"/>
</dbReference>
<evidence type="ECO:0000256" key="2">
    <source>
        <dbReference type="ARBA" id="ARBA00023125"/>
    </source>
</evidence>
<keyword evidence="2" id="KW-0238">DNA-binding</keyword>
<evidence type="ECO:0000313" key="9">
    <source>
        <dbReference type="Proteomes" id="UP000494162"/>
    </source>
</evidence>
<dbReference type="SMART" id="SM00421">
    <property type="entry name" value="HTH_LUXR"/>
    <property type="match status" value="1"/>
</dbReference>
<keyword evidence="10" id="KW-1185">Reference proteome</keyword>
<dbReference type="InterPro" id="IPR016032">
    <property type="entry name" value="Sig_transdc_resp-reg_C-effctor"/>
</dbReference>
<accession>A0A132EFR2</accession>
<evidence type="ECO:0000259" key="4">
    <source>
        <dbReference type="PROSITE" id="PS50043"/>
    </source>
</evidence>
<dbReference type="GO" id="GO:0003677">
    <property type="term" value="F:DNA binding"/>
    <property type="evidence" value="ECO:0007669"/>
    <property type="project" value="UniProtKB-KW"/>
</dbReference>
<reference evidence="7 9" key="3">
    <citation type="submission" date="2019-09" db="EMBL/GenBank/DDBJ databases">
        <authorList>
            <person name="Depoorter E."/>
        </authorList>
    </citation>
    <scope>NUCLEOTIDE SEQUENCE [LARGE SCALE GENOMIC DNA]</scope>
    <source>
        <strain evidence="7">LMG 26883</strain>
    </source>
</reference>
<evidence type="ECO:0000313" key="8">
    <source>
        <dbReference type="Proteomes" id="UP000062912"/>
    </source>
</evidence>
<dbReference type="InterPro" id="IPR036388">
    <property type="entry name" value="WH-like_DNA-bd_sf"/>
</dbReference>
<evidence type="ECO:0000256" key="1">
    <source>
        <dbReference type="ARBA" id="ARBA00023015"/>
    </source>
</evidence>
<dbReference type="PANTHER" id="PTHR44688">
    <property type="entry name" value="DNA-BINDING TRANSCRIPTIONAL ACTIVATOR DEVR_DOSR"/>
    <property type="match status" value="1"/>
</dbReference>
<reference evidence="5 8" key="1">
    <citation type="submission" date="2015-11" db="EMBL/GenBank/DDBJ databases">
        <title>Expanding the genomic diversity of Burkholderia species for the development of highly accurate diagnostics.</title>
        <authorList>
            <person name="Sahl J."/>
            <person name="Keim P."/>
            <person name="Wagner D."/>
        </authorList>
    </citation>
    <scope>NUCLEOTIDE SEQUENCE [LARGE SCALE GENOMIC DNA]</scope>
    <source>
        <strain evidence="5 8">MSMB368WGS</strain>
    </source>
</reference>